<feature type="non-terminal residue" evidence="2">
    <location>
        <position position="1"/>
    </location>
</feature>
<feature type="compositionally biased region" description="Polar residues" evidence="1">
    <location>
        <begin position="203"/>
        <end position="215"/>
    </location>
</feature>
<feature type="compositionally biased region" description="Polar residues" evidence="1">
    <location>
        <begin position="240"/>
        <end position="251"/>
    </location>
</feature>
<feature type="region of interest" description="Disordered" evidence="1">
    <location>
        <begin position="1"/>
        <end position="84"/>
    </location>
</feature>
<accession>A0A8J2K3J2</accession>
<name>A0A8J2K3J2_9HEXA</name>
<evidence type="ECO:0000313" key="3">
    <source>
        <dbReference type="Proteomes" id="UP000708208"/>
    </source>
</evidence>
<feature type="compositionally biased region" description="Low complexity" evidence="1">
    <location>
        <begin position="62"/>
        <end position="83"/>
    </location>
</feature>
<feature type="compositionally biased region" description="Basic residues" evidence="1">
    <location>
        <begin position="1"/>
        <end position="12"/>
    </location>
</feature>
<feature type="region of interest" description="Disordered" evidence="1">
    <location>
        <begin position="99"/>
        <end position="141"/>
    </location>
</feature>
<feature type="non-terminal residue" evidence="2">
    <location>
        <position position="456"/>
    </location>
</feature>
<protein>
    <submittedName>
        <fullName evidence="2">Uncharacterized protein</fullName>
    </submittedName>
</protein>
<feature type="compositionally biased region" description="Polar residues" evidence="1">
    <location>
        <begin position="278"/>
        <end position="309"/>
    </location>
</feature>
<feature type="compositionally biased region" description="Basic and acidic residues" evidence="1">
    <location>
        <begin position="167"/>
        <end position="185"/>
    </location>
</feature>
<dbReference type="EMBL" id="CAJVCH010226570">
    <property type="protein sequence ID" value="CAG7732195.1"/>
    <property type="molecule type" value="Genomic_DNA"/>
</dbReference>
<feature type="compositionally biased region" description="Low complexity" evidence="1">
    <location>
        <begin position="99"/>
        <end position="109"/>
    </location>
</feature>
<feature type="region of interest" description="Disordered" evidence="1">
    <location>
        <begin position="165"/>
        <end position="456"/>
    </location>
</feature>
<comment type="caution">
    <text evidence="2">The sequence shown here is derived from an EMBL/GenBank/DDBJ whole genome shotgun (WGS) entry which is preliminary data.</text>
</comment>
<gene>
    <name evidence="2" type="ORF">AFUS01_LOCUS20727</name>
</gene>
<feature type="compositionally biased region" description="Polar residues" evidence="1">
    <location>
        <begin position="26"/>
        <end position="49"/>
    </location>
</feature>
<keyword evidence="3" id="KW-1185">Reference proteome</keyword>
<proteinExistence type="predicted"/>
<dbReference type="AlphaFoldDB" id="A0A8J2K3J2"/>
<feature type="compositionally biased region" description="Basic residues" evidence="1">
    <location>
        <begin position="350"/>
        <end position="360"/>
    </location>
</feature>
<organism evidence="2 3">
    <name type="scientific">Allacma fusca</name>
    <dbReference type="NCBI Taxonomy" id="39272"/>
    <lineage>
        <taxon>Eukaryota</taxon>
        <taxon>Metazoa</taxon>
        <taxon>Ecdysozoa</taxon>
        <taxon>Arthropoda</taxon>
        <taxon>Hexapoda</taxon>
        <taxon>Collembola</taxon>
        <taxon>Symphypleona</taxon>
        <taxon>Sminthuridae</taxon>
        <taxon>Allacma</taxon>
    </lineage>
</organism>
<dbReference type="Proteomes" id="UP000708208">
    <property type="component" value="Unassembled WGS sequence"/>
</dbReference>
<feature type="compositionally biased region" description="Basic residues" evidence="1">
    <location>
        <begin position="373"/>
        <end position="382"/>
    </location>
</feature>
<feature type="compositionally biased region" description="Basic and acidic residues" evidence="1">
    <location>
        <begin position="111"/>
        <end position="132"/>
    </location>
</feature>
<reference evidence="2" key="1">
    <citation type="submission" date="2021-06" db="EMBL/GenBank/DDBJ databases">
        <authorList>
            <person name="Hodson N. C."/>
            <person name="Mongue J. A."/>
            <person name="Jaron S. K."/>
        </authorList>
    </citation>
    <scope>NUCLEOTIDE SEQUENCE</scope>
</reference>
<feature type="compositionally biased region" description="Basic and acidic residues" evidence="1">
    <location>
        <begin position="361"/>
        <end position="372"/>
    </location>
</feature>
<evidence type="ECO:0000313" key="2">
    <source>
        <dbReference type="EMBL" id="CAG7732195.1"/>
    </source>
</evidence>
<sequence>HYSKLVIKKKTSNMKIIPPFRPVPNNPHNHQSADSSSSEMSKGQLQISPDINKVTSLKKKLSGSSATSSSSKGSNSSHISCNSNMPRIAPSNLFSTNSFSSSLTKSGGSTERTEVSHESKEDSFVLKSEDLKGSGSSATNGEAKKFLKTNDFMTVKLNDVLTASLDRPIHEPSPRDKSQPPDIKPHVTLTPIPIRSNDKIQEKSTILFGQQSASISKAKDSAHLGSNPEIENSMAEISPKFSSDTNLSPTKRSGRINVEFESPTSTDSRPQRHDPEVRSTSGSDRGGNTPSNWEGLKQQQSQQAPITRNSSDERHHHLPNNNPDPSDDLSKGPDDPEMMQLQSQIPLKRGPGRPVKRRSGPGREDERLEDHHLRKKCKRGGRRGVSGYSRREEISEPPTLEDNSVYDRKHHSHRKSSNPTPTKPPEEITPTLSQLKAQSEASKLESSSVLPAHMFG</sequence>
<feature type="compositionally biased region" description="Polar residues" evidence="1">
    <location>
        <begin position="432"/>
        <end position="449"/>
    </location>
</feature>
<evidence type="ECO:0000256" key="1">
    <source>
        <dbReference type="SAM" id="MobiDB-lite"/>
    </source>
</evidence>